<name>X1CIA3_9ZZZZ</name>
<dbReference type="AlphaFoldDB" id="X1CIA3"/>
<proteinExistence type="predicted"/>
<feature type="non-terminal residue" evidence="1">
    <location>
        <position position="1"/>
    </location>
</feature>
<evidence type="ECO:0000313" key="1">
    <source>
        <dbReference type="EMBL" id="GAH08041.1"/>
    </source>
</evidence>
<organism evidence="1">
    <name type="scientific">marine sediment metagenome</name>
    <dbReference type="NCBI Taxonomy" id="412755"/>
    <lineage>
        <taxon>unclassified sequences</taxon>
        <taxon>metagenomes</taxon>
        <taxon>ecological metagenomes</taxon>
    </lineage>
</organism>
<sequence length="92" mass="10881">KDMEQVNSRVIKERTIRLSKIFRESLITINEIWQDWEGEILVLHEGTTSNQAFGRNIAYKNLFVEDYTGDFGKFVKIKIYKIDGFNLYGFLK</sequence>
<dbReference type="EMBL" id="BART01033502">
    <property type="protein sequence ID" value="GAH08041.1"/>
    <property type="molecule type" value="Genomic_DNA"/>
</dbReference>
<evidence type="ECO:0008006" key="2">
    <source>
        <dbReference type="Google" id="ProtNLM"/>
    </source>
</evidence>
<protein>
    <recommendedName>
        <fullName evidence="2">TRAM domain-containing protein</fullName>
    </recommendedName>
</protein>
<comment type="caution">
    <text evidence="1">The sequence shown here is derived from an EMBL/GenBank/DDBJ whole genome shotgun (WGS) entry which is preliminary data.</text>
</comment>
<reference evidence="1" key="1">
    <citation type="journal article" date="2014" name="Front. Microbiol.">
        <title>High frequency of phylogenetically diverse reductive dehalogenase-homologous genes in deep subseafloor sedimentary metagenomes.</title>
        <authorList>
            <person name="Kawai M."/>
            <person name="Futagami T."/>
            <person name="Toyoda A."/>
            <person name="Takaki Y."/>
            <person name="Nishi S."/>
            <person name="Hori S."/>
            <person name="Arai W."/>
            <person name="Tsubouchi T."/>
            <person name="Morono Y."/>
            <person name="Uchiyama I."/>
            <person name="Ito T."/>
            <person name="Fujiyama A."/>
            <person name="Inagaki F."/>
            <person name="Takami H."/>
        </authorList>
    </citation>
    <scope>NUCLEOTIDE SEQUENCE</scope>
    <source>
        <strain evidence="1">Expedition CK06-06</strain>
    </source>
</reference>
<gene>
    <name evidence="1" type="ORF">S01H4_57549</name>
</gene>
<accession>X1CIA3</accession>